<feature type="region of interest" description="Disordered" evidence="1">
    <location>
        <begin position="25"/>
        <end position="68"/>
    </location>
</feature>
<name>A0A9D4CRX5_DREPO</name>
<comment type="caution">
    <text evidence="2">The sequence shown here is derived from an EMBL/GenBank/DDBJ whole genome shotgun (WGS) entry which is preliminary data.</text>
</comment>
<accession>A0A9D4CRX5</accession>
<evidence type="ECO:0000256" key="1">
    <source>
        <dbReference type="SAM" id="MobiDB-lite"/>
    </source>
</evidence>
<reference evidence="2" key="2">
    <citation type="submission" date="2020-11" db="EMBL/GenBank/DDBJ databases">
        <authorList>
            <person name="McCartney M.A."/>
            <person name="Auch B."/>
            <person name="Kono T."/>
            <person name="Mallez S."/>
            <person name="Becker A."/>
            <person name="Gohl D.M."/>
            <person name="Silverstein K.A.T."/>
            <person name="Koren S."/>
            <person name="Bechman K.B."/>
            <person name="Herman A."/>
            <person name="Abrahante J.E."/>
            <person name="Garbe J."/>
        </authorList>
    </citation>
    <scope>NUCLEOTIDE SEQUENCE</scope>
    <source>
        <strain evidence="2">Duluth1</strain>
        <tissue evidence="2">Whole animal</tissue>
    </source>
</reference>
<organism evidence="2 3">
    <name type="scientific">Dreissena polymorpha</name>
    <name type="common">Zebra mussel</name>
    <name type="synonym">Mytilus polymorpha</name>
    <dbReference type="NCBI Taxonomy" id="45954"/>
    <lineage>
        <taxon>Eukaryota</taxon>
        <taxon>Metazoa</taxon>
        <taxon>Spiralia</taxon>
        <taxon>Lophotrochozoa</taxon>
        <taxon>Mollusca</taxon>
        <taxon>Bivalvia</taxon>
        <taxon>Autobranchia</taxon>
        <taxon>Heteroconchia</taxon>
        <taxon>Euheterodonta</taxon>
        <taxon>Imparidentia</taxon>
        <taxon>Neoheterodontei</taxon>
        <taxon>Myida</taxon>
        <taxon>Dreissenoidea</taxon>
        <taxon>Dreissenidae</taxon>
        <taxon>Dreissena</taxon>
    </lineage>
</organism>
<feature type="compositionally biased region" description="Basic and acidic residues" evidence="1">
    <location>
        <begin position="54"/>
        <end position="68"/>
    </location>
</feature>
<sequence length="68" mass="7503">MRHFCSINQIAHFHKLFVVTEKAVNGDDDQMRSPAKSDTLRSTDSASGGETLEESGRSSKEVCARVSF</sequence>
<evidence type="ECO:0000313" key="3">
    <source>
        <dbReference type="Proteomes" id="UP000828390"/>
    </source>
</evidence>
<reference evidence="2" key="1">
    <citation type="journal article" date="2019" name="bioRxiv">
        <title>The Genome of the Zebra Mussel, Dreissena polymorpha: A Resource for Invasive Species Research.</title>
        <authorList>
            <person name="McCartney M.A."/>
            <person name="Auch B."/>
            <person name="Kono T."/>
            <person name="Mallez S."/>
            <person name="Zhang Y."/>
            <person name="Obille A."/>
            <person name="Becker A."/>
            <person name="Abrahante J.E."/>
            <person name="Garbe J."/>
            <person name="Badalamenti J.P."/>
            <person name="Herman A."/>
            <person name="Mangelson H."/>
            <person name="Liachko I."/>
            <person name="Sullivan S."/>
            <person name="Sone E.D."/>
            <person name="Koren S."/>
            <person name="Silverstein K.A.T."/>
            <person name="Beckman K.B."/>
            <person name="Gohl D.M."/>
        </authorList>
    </citation>
    <scope>NUCLEOTIDE SEQUENCE</scope>
    <source>
        <strain evidence="2">Duluth1</strain>
        <tissue evidence="2">Whole animal</tissue>
    </source>
</reference>
<dbReference type="AlphaFoldDB" id="A0A9D4CRX5"/>
<dbReference type="Proteomes" id="UP000828390">
    <property type="component" value="Unassembled WGS sequence"/>
</dbReference>
<keyword evidence="3" id="KW-1185">Reference proteome</keyword>
<proteinExistence type="predicted"/>
<protein>
    <submittedName>
        <fullName evidence="2">Uncharacterized protein</fullName>
    </submittedName>
</protein>
<evidence type="ECO:0000313" key="2">
    <source>
        <dbReference type="EMBL" id="KAH3730560.1"/>
    </source>
</evidence>
<dbReference type="EMBL" id="JAIWYP010000012">
    <property type="protein sequence ID" value="KAH3730560.1"/>
    <property type="molecule type" value="Genomic_DNA"/>
</dbReference>
<gene>
    <name evidence="2" type="ORF">DPMN_056550</name>
</gene>